<dbReference type="SUPFAM" id="SSF54695">
    <property type="entry name" value="POZ domain"/>
    <property type="match status" value="1"/>
</dbReference>
<dbReference type="SMART" id="SM00225">
    <property type="entry name" value="BTB"/>
    <property type="match status" value="1"/>
</dbReference>
<dbReference type="InterPro" id="IPR000210">
    <property type="entry name" value="BTB/POZ_dom"/>
</dbReference>
<dbReference type="Gene3D" id="3.30.710.10">
    <property type="entry name" value="Potassium Channel Kv1.1, Chain A"/>
    <property type="match status" value="1"/>
</dbReference>
<dbReference type="GeneID" id="17253520"/>
<feature type="region of interest" description="Disordered" evidence="1">
    <location>
        <begin position="1"/>
        <end position="26"/>
    </location>
</feature>
<dbReference type="InterPro" id="IPR011333">
    <property type="entry name" value="SKP1/BTB/POZ_sf"/>
</dbReference>
<proteinExistence type="predicted"/>
<dbReference type="EnsemblProtists" id="EOD07369">
    <property type="protein sequence ID" value="EOD07369"/>
    <property type="gene ID" value="EMIHUDRAFT_258654"/>
</dbReference>
<dbReference type="InterPro" id="IPR051481">
    <property type="entry name" value="BTB-POZ/Galectin-3-binding"/>
</dbReference>
<dbReference type="PANTHER" id="PTHR24410">
    <property type="entry name" value="HL07962P-RELATED"/>
    <property type="match status" value="1"/>
</dbReference>
<reference evidence="3" key="2">
    <citation type="submission" date="2024-10" db="UniProtKB">
        <authorList>
            <consortium name="EnsemblProtists"/>
        </authorList>
    </citation>
    <scope>IDENTIFICATION</scope>
</reference>
<dbReference type="AlphaFoldDB" id="A0A0D3I7Y4"/>
<evidence type="ECO:0000259" key="2">
    <source>
        <dbReference type="SMART" id="SM00225"/>
    </source>
</evidence>
<reference evidence="4" key="1">
    <citation type="journal article" date="2013" name="Nature">
        <title>Pan genome of the phytoplankton Emiliania underpins its global distribution.</title>
        <authorList>
            <person name="Read B.A."/>
            <person name="Kegel J."/>
            <person name="Klute M.J."/>
            <person name="Kuo A."/>
            <person name="Lefebvre S.C."/>
            <person name="Maumus F."/>
            <person name="Mayer C."/>
            <person name="Miller J."/>
            <person name="Monier A."/>
            <person name="Salamov A."/>
            <person name="Young J."/>
            <person name="Aguilar M."/>
            <person name="Claverie J.M."/>
            <person name="Frickenhaus S."/>
            <person name="Gonzalez K."/>
            <person name="Herman E.K."/>
            <person name="Lin Y.C."/>
            <person name="Napier J."/>
            <person name="Ogata H."/>
            <person name="Sarno A.F."/>
            <person name="Shmutz J."/>
            <person name="Schroeder D."/>
            <person name="de Vargas C."/>
            <person name="Verret F."/>
            <person name="von Dassow P."/>
            <person name="Valentin K."/>
            <person name="Van de Peer Y."/>
            <person name="Wheeler G."/>
            <person name="Dacks J.B."/>
            <person name="Delwiche C.F."/>
            <person name="Dyhrman S.T."/>
            <person name="Glockner G."/>
            <person name="John U."/>
            <person name="Richards T."/>
            <person name="Worden A.Z."/>
            <person name="Zhang X."/>
            <person name="Grigoriev I.V."/>
            <person name="Allen A.E."/>
            <person name="Bidle K."/>
            <person name="Borodovsky M."/>
            <person name="Bowler C."/>
            <person name="Brownlee C."/>
            <person name="Cock J.M."/>
            <person name="Elias M."/>
            <person name="Gladyshev V.N."/>
            <person name="Groth M."/>
            <person name="Guda C."/>
            <person name="Hadaegh A."/>
            <person name="Iglesias-Rodriguez M.D."/>
            <person name="Jenkins J."/>
            <person name="Jones B.M."/>
            <person name="Lawson T."/>
            <person name="Leese F."/>
            <person name="Lindquist E."/>
            <person name="Lobanov A."/>
            <person name="Lomsadze A."/>
            <person name="Malik S.B."/>
            <person name="Marsh M.E."/>
            <person name="Mackinder L."/>
            <person name="Mock T."/>
            <person name="Mueller-Roeber B."/>
            <person name="Pagarete A."/>
            <person name="Parker M."/>
            <person name="Probert I."/>
            <person name="Quesneville H."/>
            <person name="Raines C."/>
            <person name="Rensing S.A."/>
            <person name="Riano-Pachon D.M."/>
            <person name="Richier S."/>
            <person name="Rokitta S."/>
            <person name="Shiraiwa Y."/>
            <person name="Soanes D.M."/>
            <person name="van der Giezen M."/>
            <person name="Wahlund T.M."/>
            <person name="Williams B."/>
            <person name="Wilson W."/>
            <person name="Wolfe G."/>
            <person name="Wurch L.L."/>
        </authorList>
    </citation>
    <scope>NUCLEOTIDE SEQUENCE</scope>
</reference>
<evidence type="ECO:0000313" key="4">
    <source>
        <dbReference type="Proteomes" id="UP000013827"/>
    </source>
</evidence>
<dbReference type="KEGG" id="ehx:EMIHUDRAFT_258654"/>
<sequence length="156" mass="17315">MSRADDERPPKRRRVLSDAEDEPTRELQRDPLDIRGSLLELHQNMPSFSDVCVVVEGSKSSQEFACIGAVLASASRPLAAMLYGESSRMVTPSAGSSRPRLVLRGTEPWCFDLLLRYVHGLQVALDVDMALTLYHAADYYEVLPLRDGCCAFLLDA</sequence>
<dbReference type="Pfam" id="PF00651">
    <property type="entry name" value="BTB"/>
    <property type="match status" value="1"/>
</dbReference>
<organism evidence="3 4">
    <name type="scientific">Emiliania huxleyi (strain CCMP1516)</name>
    <dbReference type="NCBI Taxonomy" id="280463"/>
    <lineage>
        <taxon>Eukaryota</taxon>
        <taxon>Haptista</taxon>
        <taxon>Haptophyta</taxon>
        <taxon>Prymnesiophyceae</taxon>
        <taxon>Isochrysidales</taxon>
        <taxon>Noelaerhabdaceae</taxon>
        <taxon>Emiliania</taxon>
    </lineage>
</organism>
<dbReference type="Proteomes" id="UP000013827">
    <property type="component" value="Unassembled WGS sequence"/>
</dbReference>
<keyword evidence="4" id="KW-1185">Reference proteome</keyword>
<dbReference type="PANTHER" id="PTHR24410:SF23">
    <property type="entry name" value="BTB DOMAIN-CONTAINING PROTEIN-RELATED"/>
    <property type="match status" value="1"/>
</dbReference>
<name>A0A0D3I7Y4_EMIH1</name>
<dbReference type="RefSeq" id="XP_005759798.1">
    <property type="nucleotide sequence ID" value="XM_005759741.1"/>
</dbReference>
<dbReference type="HOGENOM" id="CLU_1691396_0_0_1"/>
<dbReference type="CDD" id="cd18186">
    <property type="entry name" value="BTB_POZ_ZBTB_KLHL-like"/>
    <property type="match status" value="1"/>
</dbReference>
<protein>
    <recommendedName>
        <fullName evidence="2">BTB domain-containing protein</fullName>
    </recommendedName>
</protein>
<dbReference type="PaxDb" id="2903-EOD07369"/>
<evidence type="ECO:0000256" key="1">
    <source>
        <dbReference type="SAM" id="MobiDB-lite"/>
    </source>
</evidence>
<feature type="domain" description="BTB" evidence="2">
    <location>
        <begin position="49"/>
        <end position="156"/>
    </location>
</feature>
<accession>A0A0D3I7Y4</accession>
<evidence type="ECO:0000313" key="3">
    <source>
        <dbReference type="EnsemblProtists" id="EOD07369"/>
    </source>
</evidence>